<dbReference type="AlphaFoldDB" id="A0A0D3JBU3"/>
<dbReference type="GeneID" id="17266525"/>
<organism evidence="1 2">
    <name type="scientific">Emiliania huxleyi (strain CCMP1516)</name>
    <dbReference type="NCBI Taxonomy" id="280463"/>
    <lineage>
        <taxon>Eukaryota</taxon>
        <taxon>Haptista</taxon>
        <taxon>Haptophyta</taxon>
        <taxon>Prymnesiophyceae</taxon>
        <taxon>Isochrysidales</taxon>
        <taxon>Noelaerhabdaceae</taxon>
        <taxon>Emiliania</taxon>
    </lineage>
</organism>
<evidence type="ECO:0000313" key="2">
    <source>
        <dbReference type="Proteomes" id="UP000013827"/>
    </source>
</evidence>
<dbReference type="HOGENOM" id="CLU_1491714_0_0_1"/>
<keyword evidence="2" id="KW-1185">Reference proteome</keyword>
<dbReference type="RefSeq" id="XP_005773407.1">
    <property type="nucleotide sequence ID" value="XM_005773350.1"/>
</dbReference>
<dbReference type="EnsemblProtists" id="EOD20978">
    <property type="protein sequence ID" value="EOD20978"/>
    <property type="gene ID" value="EMIHUDRAFT_450875"/>
</dbReference>
<dbReference type="Proteomes" id="UP000013827">
    <property type="component" value="Unassembled WGS sequence"/>
</dbReference>
<sequence length="181" mass="18804">MPSAPPATRAAGAKLVGTWLRVKPALRTEAAELLQRWRSSLPPGGRLLGVPLPAAEAGSAATLALTPVALAAVPSWPSPAVAPEVAAVTPAAGSLPRYKVVAGGGCDARASLPLRLLSRDECFAYAQTMRLTHIGSTTDEAEFPGCVVWQEKHVEFNERGSAAAGCESVERNHGRCVCAEV</sequence>
<accession>A0A0D3JBU3</accession>
<reference evidence="2" key="1">
    <citation type="journal article" date="2013" name="Nature">
        <title>Pan genome of the phytoplankton Emiliania underpins its global distribution.</title>
        <authorList>
            <person name="Read B.A."/>
            <person name="Kegel J."/>
            <person name="Klute M.J."/>
            <person name="Kuo A."/>
            <person name="Lefebvre S.C."/>
            <person name="Maumus F."/>
            <person name="Mayer C."/>
            <person name="Miller J."/>
            <person name="Monier A."/>
            <person name="Salamov A."/>
            <person name="Young J."/>
            <person name="Aguilar M."/>
            <person name="Claverie J.M."/>
            <person name="Frickenhaus S."/>
            <person name="Gonzalez K."/>
            <person name="Herman E.K."/>
            <person name="Lin Y.C."/>
            <person name="Napier J."/>
            <person name="Ogata H."/>
            <person name="Sarno A.F."/>
            <person name="Shmutz J."/>
            <person name="Schroeder D."/>
            <person name="de Vargas C."/>
            <person name="Verret F."/>
            <person name="von Dassow P."/>
            <person name="Valentin K."/>
            <person name="Van de Peer Y."/>
            <person name="Wheeler G."/>
            <person name="Dacks J.B."/>
            <person name="Delwiche C.F."/>
            <person name="Dyhrman S.T."/>
            <person name="Glockner G."/>
            <person name="John U."/>
            <person name="Richards T."/>
            <person name="Worden A.Z."/>
            <person name="Zhang X."/>
            <person name="Grigoriev I.V."/>
            <person name="Allen A.E."/>
            <person name="Bidle K."/>
            <person name="Borodovsky M."/>
            <person name="Bowler C."/>
            <person name="Brownlee C."/>
            <person name="Cock J.M."/>
            <person name="Elias M."/>
            <person name="Gladyshev V.N."/>
            <person name="Groth M."/>
            <person name="Guda C."/>
            <person name="Hadaegh A."/>
            <person name="Iglesias-Rodriguez M.D."/>
            <person name="Jenkins J."/>
            <person name="Jones B.M."/>
            <person name="Lawson T."/>
            <person name="Leese F."/>
            <person name="Lindquist E."/>
            <person name="Lobanov A."/>
            <person name="Lomsadze A."/>
            <person name="Malik S.B."/>
            <person name="Marsh M.E."/>
            <person name="Mackinder L."/>
            <person name="Mock T."/>
            <person name="Mueller-Roeber B."/>
            <person name="Pagarete A."/>
            <person name="Parker M."/>
            <person name="Probert I."/>
            <person name="Quesneville H."/>
            <person name="Raines C."/>
            <person name="Rensing S.A."/>
            <person name="Riano-Pachon D.M."/>
            <person name="Richier S."/>
            <person name="Rokitta S."/>
            <person name="Shiraiwa Y."/>
            <person name="Soanes D.M."/>
            <person name="van der Giezen M."/>
            <person name="Wahlund T.M."/>
            <person name="Williams B."/>
            <person name="Wilson W."/>
            <person name="Wolfe G."/>
            <person name="Wurch L.L."/>
        </authorList>
    </citation>
    <scope>NUCLEOTIDE SEQUENCE</scope>
</reference>
<proteinExistence type="predicted"/>
<evidence type="ECO:0000313" key="1">
    <source>
        <dbReference type="EnsemblProtists" id="EOD20978"/>
    </source>
</evidence>
<reference evidence="1" key="2">
    <citation type="submission" date="2024-10" db="UniProtKB">
        <authorList>
            <consortium name="EnsemblProtists"/>
        </authorList>
    </citation>
    <scope>IDENTIFICATION</scope>
</reference>
<dbReference type="KEGG" id="ehx:EMIHUDRAFT_450875"/>
<name>A0A0D3JBU3_EMIH1</name>
<protein>
    <submittedName>
        <fullName evidence="1">Uncharacterized protein</fullName>
    </submittedName>
</protein>
<dbReference type="PaxDb" id="2903-EOD20978"/>